<reference evidence="9 10" key="1">
    <citation type="journal article" date="2018" name="Nat. Biotechnol.">
        <title>A standardized bacterial taxonomy based on genome phylogeny substantially revises the tree of life.</title>
        <authorList>
            <person name="Parks D.H."/>
            <person name="Chuvochina M."/>
            <person name="Waite D.W."/>
            <person name="Rinke C."/>
            <person name="Skarshewski A."/>
            <person name="Chaumeil P.A."/>
            <person name="Hugenholtz P."/>
        </authorList>
    </citation>
    <scope>NUCLEOTIDE SEQUENCE [LARGE SCALE GENOMIC DNA]</scope>
    <source>
        <strain evidence="9">UBA11482</strain>
    </source>
</reference>
<dbReference type="InterPro" id="IPR009040">
    <property type="entry name" value="Ferritin-like_diiron"/>
</dbReference>
<evidence type="ECO:0000313" key="10">
    <source>
        <dbReference type="Proteomes" id="UP000262954"/>
    </source>
</evidence>
<comment type="catalytic activity">
    <reaction evidence="7">
        <text>4 Fe(2+) + O2 + 6 H2O = 4 iron(III) oxide-hydroxide + 12 H(+)</text>
        <dbReference type="Rhea" id="RHEA:11972"/>
        <dbReference type="ChEBI" id="CHEBI:15377"/>
        <dbReference type="ChEBI" id="CHEBI:15378"/>
        <dbReference type="ChEBI" id="CHEBI:15379"/>
        <dbReference type="ChEBI" id="CHEBI:29033"/>
        <dbReference type="ChEBI" id="CHEBI:78619"/>
        <dbReference type="EC" id="1.16.3.2"/>
    </reaction>
</comment>
<feature type="domain" description="Ferritin-like diiron" evidence="8">
    <location>
        <begin position="1"/>
        <end position="145"/>
    </location>
</feature>
<evidence type="ECO:0000256" key="7">
    <source>
        <dbReference type="RuleBase" id="RU361145"/>
    </source>
</evidence>
<dbReference type="InterPro" id="IPR012347">
    <property type="entry name" value="Ferritin-like"/>
</dbReference>
<comment type="subcellular location">
    <subcellularLocation>
        <location evidence="7">Cytoplasm</location>
    </subcellularLocation>
</comment>
<dbReference type="Pfam" id="PF00210">
    <property type="entry name" value="Ferritin"/>
    <property type="match status" value="1"/>
</dbReference>
<dbReference type="CDD" id="cd01055">
    <property type="entry name" value="Nonheme_Ferritin"/>
    <property type="match status" value="1"/>
</dbReference>
<dbReference type="Gene3D" id="1.20.1260.10">
    <property type="match status" value="1"/>
</dbReference>
<feature type="binding site" evidence="6">
    <location>
        <position position="53"/>
    </location>
    <ligand>
        <name>Fe cation</name>
        <dbReference type="ChEBI" id="CHEBI:24875"/>
        <label>1</label>
    </ligand>
</feature>
<dbReference type="GO" id="GO:0008199">
    <property type="term" value="F:ferric iron binding"/>
    <property type="evidence" value="ECO:0007669"/>
    <property type="project" value="InterPro"/>
</dbReference>
<gene>
    <name evidence="9" type="ORF">DDY73_12885</name>
</gene>
<keyword evidence="5 6" id="KW-0408">Iron</keyword>
<evidence type="ECO:0000313" key="9">
    <source>
        <dbReference type="EMBL" id="HBJ09884.1"/>
    </source>
</evidence>
<dbReference type="EC" id="1.16.3.2" evidence="7"/>
<evidence type="ECO:0000256" key="6">
    <source>
        <dbReference type="PIRSR" id="PIRSR601519-1"/>
    </source>
</evidence>
<dbReference type="PROSITE" id="PS50905">
    <property type="entry name" value="FERRITIN_LIKE"/>
    <property type="match status" value="1"/>
</dbReference>
<keyword evidence="7" id="KW-0963">Cytoplasm</keyword>
<dbReference type="InterPro" id="IPR008331">
    <property type="entry name" value="Ferritin_DPS_dom"/>
</dbReference>
<dbReference type="GO" id="GO:0008198">
    <property type="term" value="F:ferrous iron binding"/>
    <property type="evidence" value="ECO:0007669"/>
    <property type="project" value="TreeGrafter"/>
</dbReference>
<dbReference type="GeneID" id="92928096"/>
<dbReference type="GO" id="GO:0006879">
    <property type="term" value="P:intracellular iron ion homeostasis"/>
    <property type="evidence" value="ECO:0007669"/>
    <property type="project" value="UniProtKB-KW"/>
</dbReference>
<dbReference type="GO" id="GO:0005829">
    <property type="term" value="C:cytosol"/>
    <property type="evidence" value="ECO:0007669"/>
    <property type="project" value="TreeGrafter"/>
</dbReference>
<evidence type="ECO:0000256" key="5">
    <source>
        <dbReference type="ARBA" id="ARBA00023004"/>
    </source>
</evidence>
<dbReference type="Proteomes" id="UP000262954">
    <property type="component" value="Unassembled WGS sequence"/>
</dbReference>
<comment type="similarity">
    <text evidence="1 7">Belongs to the ferritin family. Prokaryotic subfamily.</text>
</comment>
<keyword evidence="2 7" id="KW-0409">Iron storage</keyword>
<keyword evidence="4" id="KW-0560">Oxidoreductase</keyword>
<feature type="binding site" evidence="6">
    <location>
        <position position="50"/>
    </location>
    <ligand>
        <name>Fe cation</name>
        <dbReference type="ChEBI" id="CHEBI:24875"/>
        <label>1</label>
    </ligand>
</feature>
<dbReference type="EMBL" id="DNWC01000165">
    <property type="protein sequence ID" value="HBJ09884.1"/>
    <property type="molecule type" value="Genomic_DNA"/>
</dbReference>
<accession>A0A316REL0</accession>
<dbReference type="PANTHER" id="PTHR11431:SF127">
    <property type="entry name" value="BACTERIAL NON-HEME FERRITIN"/>
    <property type="match status" value="1"/>
</dbReference>
<comment type="function">
    <text evidence="7">Iron-storage protein.</text>
</comment>
<dbReference type="SUPFAM" id="SSF47240">
    <property type="entry name" value="Ferritin-like"/>
    <property type="match status" value="1"/>
</dbReference>
<sequence length="161" mass="18886">MLKKRVEEALNAQINAEIWSAHFFLAISLHFAENGYPGFAARMKYQHQEEHRHALRLMDYVIEQGGKVELQDIVDIPSDFGDPVESFEQVLVHLMRITDTFDTLLDVVCDERDRATRAVLDWFVLNQVKEEAEISQIIAYLKRMTNENGYYMMDLELIKKY</sequence>
<dbReference type="RefSeq" id="WP_009316620.1">
    <property type="nucleotide sequence ID" value="NZ_AP028032.1"/>
</dbReference>
<proteinExistence type="inferred from homology"/>
<feature type="binding site" evidence="6">
    <location>
        <position position="17"/>
    </location>
    <ligand>
        <name>Fe cation</name>
        <dbReference type="ChEBI" id="CHEBI:24875"/>
        <label>1</label>
    </ligand>
</feature>
<evidence type="ECO:0000256" key="3">
    <source>
        <dbReference type="ARBA" id="ARBA00022723"/>
    </source>
</evidence>
<dbReference type="InterPro" id="IPR009078">
    <property type="entry name" value="Ferritin-like_SF"/>
</dbReference>
<evidence type="ECO:0000256" key="2">
    <source>
        <dbReference type="ARBA" id="ARBA00022434"/>
    </source>
</evidence>
<feature type="binding site" evidence="6">
    <location>
        <position position="127"/>
    </location>
    <ligand>
        <name>Fe cation</name>
        <dbReference type="ChEBI" id="CHEBI:24875"/>
        <label>1</label>
    </ligand>
</feature>
<dbReference type="PANTHER" id="PTHR11431">
    <property type="entry name" value="FERRITIN"/>
    <property type="match status" value="1"/>
</dbReference>
<dbReference type="GO" id="GO:0004322">
    <property type="term" value="F:ferroxidase activity"/>
    <property type="evidence" value="ECO:0007669"/>
    <property type="project" value="TreeGrafter"/>
</dbReference>
<keyword evidence="3 6" id="KW-0479">Metal-binding</keyword>
<name>A0A316REL0_9BACT</name>
<dbReference type="InterPro" id="IPR001519">
    <property type="entry name" value="Ferritin"/>
</dbReference>
<dbReference type="GO" id="GO:0006826">
    <property type="term" value="P:iron ion transport"/>
    <property type="evidence" value="ECO:0007669"/>
    <property type="project" value="InterPro"/>
</dbReference>
<dbReference type="AlphaFoldDB" id="A0A316REL0"/>
<protein>
    <recommendedName>
        <fullName evidence="7">Ferritin</fullName>
        <ecNumber evidence="7">1.16.3.2</ecNumber>
    </recommendedName>
</protein>
<evidence type="ECO:0000256" key="1">
    <source>
        <dbReference type="ARBA" id="ARBA00006950"/>
    </source>
</evidence>
<organism evidence="9 10">
    <name type="scientific">Coprobacter fastidiosus</name>
    <dbReference type="NCBI Taxonomy" id="1099853"/>
    <lineage>
        <taxon>Bacteria</taxon>
        <taxon>Pseudomonadati</taxon>
        <taxon>Bacteroidota</taxon>
        <taxon>Bacteroidia</taxon>
        <taxon>Bacteroidales</taxon>
        <taxon>Barnesiellaceae</taxon>
        <taxon>Coprobacter</taxon>
    </lineage>
</organism>
<evidence type="ECO:0000256" key="4">
    <source>
        <dbReference type="ARBA" id="ARBA00023002"/>
    </source>
</evidence>
<dbReference type="InterPro" id="IPR041719">
    <property type="entry name" value="Ferritin_prok"/>
</dbReference>
<evidence type="ECO:0000259" key="8">
    <source>
        <dbReference type="PROSITE" id="PS50905"/>
    </source>
</evidence>
<comment type="caution">
    <text evidence="9">The sequence shown here is derived from an EMBL/GenBank/DDBJ whole genome shotgun (WGS) entry which is preliminary data.</text>
</comment>